<dbReference type="InterPro" id="IPR036662">
    <property type="entry name" value="PTS_EIIA_man-typ_sf"/>
</dbReference>
<dbReference type="InterPro" id="IPR051471">
    <property type="entry name" value="Bacterial_PTS_sugar_comp"/>
</dbReference>
<proteinExistence type="predicted"/>
<dbReference type="EMBL" id="JARPXM010000001">
    <property type="protein sequence ID" value="MDT2536668.1"/>
    <property type="molecule type" value="Genomic_DNA"/>
</dbReference>
<evidence type="ECO:0000313" key="11">
    <source>
        <dbReference type="Proteomes" id="UP001254770"/>
    </source>
</evidence>
<keyword evidence="2" id="KW-0813">Transport</keyword>
<accession>A0AAP5NFS4</accession>
<dbReference type="GO" id="GO:0016301">
    <property type="term" value="F:kinase activity"/>
    <property type="evidence" value="ECO:0007669"/>
    <property type="project" value="UniProtKB-KW"/>
</dbReference>
<keyword evidence="7" id="KW-0418">Kinase</keyword>
<evidence type="ECO:0000313" key="10">
    <source>
        <dbReference type="EMBL" id="MDT2545409.1"/>
    </source>
</evidence>
<dbReference type="RefSeq" id="WP_028021323.1">
    <property type="nucleotide sequence ID" value="NZ_BTSP01000001.1"/>
</dbReference>
<dbReference type="PANTHER" id="PTHR33799:SF1">
    <property type="entry name" value="PTS SYSTEM MANNOSE-SPECIFIC EIIAB COMPONENT-RELATED"/>
    <property type="match status" value="1"/>
</dbReference>
<organism evidence="10 11">
    <name type="scientific">Enterococcus raffinosus</name>
    <dbReference type="NCBI Taxonomy" id="71452"/>
    <lineage>
        <taxon>Bacteria</taxon>
        <taxon>Bacillati</taxon>
        <taxon>Bacillota</taxon>
        <taxon>Bacilli</taxon>
        <taxon>Lactobacillales</taxon>
        <taxon>Enterococcaceae</taxon>
        <taxon>Enterococcus</taxon>
    </lineage>
</organism>
<dbReference type="PANTHER" id="PTHR33799">
    <property type="entry name" value="PTS PERMEASE-RELATED-RELATED"/>
    <property type="match status" value="1"/>
</dbReference>
<protein>
    <submittedName>
        <fullName evidence="10">PTS sugar transporter subunit IIA</fullName>
    </submittedName>
</protein>
<dbReference type="InterPro" id="IPR004701">
    <property type="entry name" value="PTS_EIIA_man-typ"/>
</dbReference>
<keyword evidence="5" id="KW-0808">Transferase</keyword>
<dbReference type="Proteomes" id="UP001249240">
    <property type="component" value="Unassembled WGS sequence"/>
</dbReference>
<dbReference type="PROSITE" id="PS51096">
    <property type="entry name" value="PTS_EIIA_TYPE_4"/>
    <property type="match status" value="1"/>
</dbReference>
<evidence type="ECO:0000313" key="9">
    <source>
        <dbReference type="EMBL" id="MDT2536668.1"/>
    </source>
</evidence>
<dbReference type="Gene3D" id="3.40.50.510">
    <property type="entry name" value="Phosphotransferase system, mannose-type IIA component"/>
    <property type="match status" value="1"/>
</dbReference>
<sequence length="138" mass="15387">MIGVLILTHGELAAGYLSALKLITGEAENIDTLGLYHETSIENYKEEVAAKMLKMDQGEGVIVFCDIFGASPYNVTAQNYQRLKDKVNYRSITGVNLPMVIEAVCSRETMELNELAKYIQTVGKEGIKELFENYGKEE</sequence>
<comment type="subcellular location">
    <subcellularLocation>
        <location evidence="1">Cytoplasm</location>
    </subcellularLocation>
</comment>
<comment type="caution">
    <text evidence="10">The sequence shown here is derived from an EMBL/GenBank/DDBJ whole genome shotgun (WGS) entry which is preliminary data.</text>
</comment>
<dbReference type="EMBL" id="JARPXL010000014">
    <property type="protein sequence ID" value="MDT2545409.1"/>
    <property type="molecule type" value="Genomic_DNA"/>
</dbReference>
<dbReference type="AlphaFoldDB" id="A0AAP5NFS4"/>
<evidence type="ECO:0000256" key="6">
    <source>
        <dbReference type="ARBA" id="ARBA00022683"/>
    </source>
</evidence>
<dbReference type="GeneID" id="67041945"/>
<dbReference type="Pfam" id="PF03610">
    <property type="entry name" value="EIIA-man"/>
    <property type="match status" value="1"/>
</dbReference>
<evidence type="ECO:0000256" key="1">
    <source>
        <dbReference type="ARBA" id="ARBA00004496"/>
    </source>
</evidence>
<name>A0AAP5NFS4_9ENTE</name>
<dbReference type="SUPFAM" id="SSF53062">
    <property type="entry name" value="PTS system fructose IIA component-like"/>
    <property type="match status" value="1"/>
</dbReference>
<keyword evidence="6" id="KW-0598">Phosphotransferase system</keyword>
<keyword evidence="3" id="KW-0963">Cytoplasm</keyword>
<evidence type="ECO:0000256" key="7">
    <source>
        <dbReference type="ARBA" id="ARBA00022777"/>
    </source>
</evidence>
<dbReference type="CDD" id="cd00006">
    <property type="entry name" value="PTS_IIA_man"/>
    <property type="match status" value="1"/>
</dbReference>
<reference evidence="10" key="1">
    <citation type="submission" date="2023-03" db="EMBL/GenBank/DDBJ databases">
        <authorList>
            <person name="Shen W."/>
            <person name="Cai J."/>
        </authorList>
    </citation>
    <scope>NUCLEOTIDE SEQUENCE</scope>
    <source>
        <strain evidence="9">B646-2</strain>
        <strain evidence="10">Y15</strain>
    </source>
</reference>
<gene>
    <name evidence="10" type="ORF">P7D69_13745</name>
    <name evidence="9" type="ORF">P7D78_00905</name>
</gene>
<evidence type="ECO:0000256" key="2">
    <source>
        <dbReference type="ARBA" id="ARBA00022448"/>
    </source>
</evidence>
<dbReference type="Proteomes" id="UP001254770">
    <property type="component" value="Unassembled WGS sequence"/>
</dbReference>
<evidence type="ECO:0000256" key="3">
    <source>
        <dbReference type="ARBA" id="ARBA00022490"/>
    </source>
</evidence>
<evidence type="ECO:0000256" key="4">
    <source>
        <dbReference type="ARBA" id="ARBA00022597"/>
    </source>
</evidence>
<dbReference type="GO" id="GO:0016020">
    <property type="term" value="C:membrane"/>
    <property type="evidence" value="ECO:0007669"/>
    <property type="project" value="InterPro"/>
</dbReference>
<dbReference type="GO" id="GO:0009401">
    <property type="term" value="P:phosphoenolpyruvate-dependent sugar phosphotransferase system"/>
    <property type="evidence" value="ECO:0007669"/>
    <property type="project" value="UniProtKB-KW"/>
</dbReference>
<keyword evidence="4 10" id="KW-0762">Sugar transport</keyword>
<evidence type="ECO:0000256" key="5">
    <source>
        <dbReference type="ARBA" id="ARBA00022679"/>
    </source>
</evidence>
<feature type="domain" description="PTS EIIA type-4" evidence="8">
    <location>
        <begin position="1"/>
        <end position="127"/>
    </location>
</feature>
<dbReference type="GO" id="GO:0005737">
    <property type="term" value="C:cytoplasm"/>
    <property type="evidence" value="ECO:0007669"/>
    <property type="project" value="UniProtKB-SubCell"/>
</dbReference>
<dbReference type="InterPro" id="IPR033887">
    <property type="entry name" value="PTS_IIA_man"/>
</dbReference>
<evidence type="ECO:0000259" key="8">
    <source>
        <dbReference type="PROSITE" id="PS51096"/>
    </source>
</evidence>